<feature type="region of interest" description="Disordered" evidence="1">
    <location>
        <begin position="248"/>
        <end position="270"/>
    </location>
</feature>
<evidence type="ECO:0000313" key="2">
    <source>
        <dbReference type="EMBL" id="GFF26473.1"/>
    </source>
</evidence>
<feature type="region of interest" description="Disordered" evidence="1">
    <location>
        <begin position="47"/>
        <end position="102"/>
    </location>
</feature>
<accession>A0A8H3N4J9</accession>
<feature type="compositionally biased region" description="Polar residues" evidence="1">
    <location>
        <begin position="88"/>
        <end position="102"/>
    </location>
</feature>
<dbReference type="EMBL" id="BLKC01000008">
    <property type="protein sequence ID" value="GFF26473.1"/>
    <property type="molecule type" value="Genomic_DNA"/>
</dbReference>
<evidence type="ECO:0000313" key="3">
    <source>
        <dbReference type="Proteomes" id="UP000465221"/>
    </source>
</evidence>
<dbReference type="AlphaFoldDB" id="A0A8H3N4J9"/>
<comment type="caution">
    <text evidence="2">The sequence shown here is derived from an EMBL/GenBank/DDBJ whole genome shotgun (WGS) entry which is preliminary data.</text>
</comment>
<feature type="compositionally biased region" description="Polar residues" evidence="1">
    <location>
        <begin position="47"/>
        <end position="65"/>
    </location>
</feature>
<gene>
    <name evidence="2" type="ORF">IFM46972_01797</name>
</gene>
<sequence length="750" mass="83526">MGLFDTFFRASEQGNERTLEGRQSWTWVHRTRAGAVTHAAHRTNPSLKQVSNEQGTIGTDTTNDGHCSKKYHVDEPESNAASAGSLEQALTSGDSDPSSKYSCFKTDSQQVFTESQHPVAGSKGLAGFMTSLRSRKPRHRKSLMRLGGRARQNDCTLHVARTISSNEDSGIDKDAHEHQESRKASDKTLESVNSDLTTETVCRHPSRKTSNPISLIERACVYENPFDEVEESPQLEAVSNPFTDRFKAASRSSRDSSSNYSLTDSQKPQNLHVYKRSRRPVICTDLDIMGNLSREGSLRSLPISCLDDGNWSDVFDRRKAAIAFNDLAIKLNFKPLPLSNTKRQGGGDCSHAHPTSGRLSVSPLTAFMGIADETWISVSRPCDSARGLPRRRDRIIRRIRTVRSTFHLKAQSMPQERKLRRMKTFANLSYCSYRMDSLAGKTLETLARLGGHSFLAYPGDFAPTALKLPVCFVATATYLRCRGPLVRDLFFDPGDLGAAAQIYGYFATQVVSSEREQDKIHITMGSGEMPSELMSILSSIQSQRHSTHILSVGWVFKCLLAGLPGGILGSKHLYSALLDIYIKTPSLDDKLNSPDQKLKRTRSCLGGLTQARYTRIKAIGLAILALAGPMQLELMCAVFGLCAFYVHETRRIVEYERHGYKTGVGKLEFVTRSQILEGLGQVFGPLLTDQGPEEGAYDPETLRILEMNRMYVAMMLIANWRAVSRQLRVWEDQVHVPERLTISWSSEGSE</sequence>
<evidence type="ECO:0000256" key="1">
    <source>
        <dbReference type="SAM" id="MobiDB-lite"/>
    </source>
</evidence>
<feature type="compositionally biased region" description="Low complexity" evidence="1">
    <location>
        <begin position="255"/>
        <end position="265"/>
    </location>
</feature>
<reference evidence="2 3" key="1">
    <citation type="submission" date="2020-01" db="EMBL/GenBank/DDBJ databases">
        <title>Draft genome sequence of Aspergillus udagawae IFM 46972.</title>
        <authorList>
            <person name="Takahashi H."/>
            <person name="Yaguchi T."/>
        </authorList>
    </citation>
    <scope>NUCLEOTIDE SEQUENCE [LARGE SCALE GENOMIC DNA]</scope>
    <source>
        <strain evidence="2 3">IFM 46972</strain>
    </source>
</reference>
<feature type="region of interest" description="Disordered" evidence="1">
    <location>
        <begin position="165"/>
        <end position="192"/>
    </location>
</feature>
<dbReference type="Proteomes" id="UP000465221">
    <property type="component" value="Unassembled WGS sequence"/>
</dbReference>
<protein>
    <submittedName>
        <fullName evidence="2">Uncharacterized protein</fullName>
    </submittedName>
</protein>
<feature type="compositionally biased region" description="Basic and acidic residues" evidence="1">
    <location>
        <begin position="170"/>
        <end position="189"/>
    </location>
</feature>
<organism evidence="2 3">
    <name type="scientific">Aspergillus udagawae</name>
    <dbReference type="NCBI Taxonomy" id="91492"/>
    <lineage>
        <taxon>Eukaryota</taxon>
        <taxon>Fungi</taxon>
        <taxon>Dikarya</taxon>
        <taxon>Ascomycota</taxon>
        <taxon>Pezizomycotina</taxon>
        <taxon>Eurotiomycetes</taxon>
        <taxon>Eurotiomycetidae</taxon>
        <taxon>Eurotiales</taxon>
        <taxon>Aspergillaceae</taxon>
        <taxon>Aspergillus</taxon>
        <taxon>Aspergillus subgen. Fumigati</taxon>
    </lineage>
</organism>
<name>A0A8H3N4J9_9EURO</name>
<proteinExistence type="predicted"/>